<evidence type="ECO:0000313" key="1">
    <source>
        <dbReference type="EMBL" id="KAI4863934.1"/>
    </source>
</evidence>
<protein>
    <submittedName>
        <fullName evidence="1">Uncharacterized protein</fullName>
    </submittedName>
</protein>
<dbReference type="Proteomes" id="UP001497700">
    <property type="component" value="Unassembled WGS sequence"/>
</dbReference>
<name>A0ACB9YWX9_9PEZI</name>
<gene>
    <name evidence="1" type="ORF">F4820DRAFT_353220</name>
</gene>
<keyword evidence="2" id="KW-1185">Reference proteome</keyword>
<dbReference type="EMBL" id="MU393494">
    <property type="protein sequence ID" value="KAI4863934.1"/>
    <property type="molecule type" value="Genomic_DNA"/>
</dbReference>
<evidence type="ECO:0000313" key="2">
    <source>
        <dbReference type="Proteomes" id="UP001497700"/>
    </source>
</evidence>
<sequence length="321" mass="34730">MATTTTTTTTFRKTTLSHAQKTDLAMSRAQYLDAIRTTRPADKLYVGVCIFKMDAHSSRPSVLLLRRSASPAAANPVATPARSASRWQRRSKPQQQHNSSSESSSWAGREGEERSWGGDDGGCWELPGGKVRDGDFCISAAVARRVAEQTGLRVVRVLGALQDVRRTSELRILDWDNEGVNMFAEDDPAADILLDGATLTSSTTTTPLTTSTATTAPTTPTTLGSGGTSSNSTGTSTSSGRSSNRDWRRSPLHSPRLVLRRECVQLNYAVLVTGHADLAVRGGDHDELVWASSGRAETMRMPEQLRSVVRQGLAFAGEYLF</sequence>
<proteinExistence type="predicted"/>
<reference evidence="1 2" key="1">
    <citation type="journal article" date="2022" name="New Phytol.">
        <title>Ecological generalism drives hyperdiversity of secondary metabolite gene clusters in xylarialean endophytes.</title>
        <authorList>
            <person name="Franco M.E.E."/>
            <person name="Wisecaver J.H."/>
            <person name="Arnold A.E."/>
            <person name="Ju Y.M."/>
            <person name="Slot J.C."/>
            <person name="Ahrendt S."/>
            <person name="Moore L.P."/>
            <person name="Eastman K.E."/>
            <person name="Scott K."/>
            <person name="Konkel Z."/>
            <person name="Mondo S.J."/>
            <person name="Kuo A."/>
            <person name="Hayes R.D."/>
            <person name="Haridas S."/>
            <person name="Andreopoulos B."/>
            <person name="Riley R."/>
            <person name="LaButti K."/>
            <person name="Pangilinan J."/>
            <person name="Lipzen A."/>
            <person name="Amirebrahimi M."/>
            <person name="Yan J."/>
            <person name="Adam C."/>
            <person name="Keymanesh K."/>
            <person name="Ng V."/>
            <person name="Louie K."/>
            <person name="Northen T."/>
            <person name="Drula E."/>
            <person name="Henrissat B."/>
            <person name="Hsieh H.M."/>
            <person name="Youens-Clark K."/>
            <person name="Lutzoni F."/>
            <person name="Miadlikowska J."/>
            <person name="Eastwood D.C."/>
            <person name="Hamelin R.C."/>
            <person name="Grigoriev I.V."/>
            <person name="U'Ren J.M."/>
        </authorList>
    </citation>
    <scope>NUCLEOTIDE SEQUENCE [LARGE SCALE GENOMIC DNA]</scope>
    <source>
        <strain evidence="1 2">CBS 119005</strain>
    </source>
</reference>
<accession>A0ACB9YWX9</accession>
<comment type="caution">
    <text evidence="1">The sequence shown here is derived from an EMBL/GenBank/DDBJ whole genome shotgun (WGS) entry which is preliminary data.</text>
</comment>
<organism evidence="1 2">
    <name type="scientific">Hypoxylon rubiginosum</name>
    <dbReference type="NCBI Taxonomy" id="110542"/>
    <lineage>
        <taxon>Eukaryota</taxon>
        <taxon>Fungi</taxon>
        <taxon>Dikarya</taxon>
        <taxon>Ascomycota</taxon>
        <taxon>Pezizomycotina</taxon>
        <taxon>Sordariomycetes</taxon>
        <taxon>Xylariomycetidae</taxon>
        <taxon>Xylariales</taxon>
        <taxon>Hypoxylaceae</taxon>
        <taxon>Hypoxylon</taxon>
    </lineage>
</organism>